<evidence type="ECO:0000313" key="2">
    <source>
        <dbReference type="Proteomes" id="UP001055811"/>
    </source>
</evidence>
<evidence type="ECO:0000313" key="1">
    <source>
        <dbReference type="EMBL" id="KAI3700607.1"/>
    </source>
</evidence>
<keyword evidence="2" id="KW-1185">Reference proteome</keyword>
<comment type="caution">
    <text evidence="1">The sequence shown here is derived from an EMBL/GenBank/DDBJ whole genome shotgun (WGS) entry which is preliminary data.</text>
</comment>
<protein>
    <submittedName>
        <fullName evidence="1">Uncharacterized protein</fullName>
    </submittedName>
</protein>
<name>A0ACB8ZS08_CICIN</name>
<reference evidence="1 2" key="2">
    <citation type="journal article" date="2022" name="Mol. Ecol. Resour.">
        <title>The genomes of chicory, endive, great burdock and yacon provide insights into Asteraceae paleo-polyploidization history and plant inulin production.</title>
        <authorList>
            <person name="Fan W."/>
            <person name="Wang S."/>
            <person name="Wang H."/>
            <person name="Wang A."/>
            <person name="Jiang F."/>
            <person name="Liu H."/>
            <person name="Zhao H."/>
            <person name="Xu D."/>
            <person name="Zhang Y."/>
        </authorList>
    </citation>
    <scope>NUCLEOTIDE SEQUENCE [LARGE SCALE GENOMIC DNA]</scope>
    <source>
        <strain evidence="2">cv. Punajuju</strain>
        <tissue evidence="1">Leaves</tissue>
    </source>
</reference>
<proteinExistence type="predicted"/>
<accession>A0ACB8ZS08</accession>
<organism evidence="1 2">
    <name type="scientific">Cichorium intybus</name>
    <name type="common">Chicory</name>
    <dbReference type="NCBI Taxonomy" id="13427"/>
    <lineage>
        <taxon>Eukaryota</taxon>
        <taxon>Viridiplantae</taxon>
        <taxon>Streptophyta</taxon>
        <taxon>Embryophyta</taxon>
        <taxon>Tracheophyta</taxon>
        <taxon>Spermatophyta</taxon>
        <taxon>Magnoliopsida</taxon>
        <taxon>eudicotyledons</taxon>
        <taxon>Gunneridae</taxon>
        <taxon>Pentapetalae</taxon>
        <taxon>asterids</taxon>
        <taxon>campanulids</taxon>
        <taxon>Asterales</taxon>
        <taxon>Asteraceae</taxon>
        <taxon>Cichorioideae</taxon>
        <taxon>Cichorieae</taxon>
        <taxon>Cichoriinae</taxon>
        <taxon>Cichorium</taxon>
    </lineage>
</organism>
<sequence length="834" mass="93817">MTVSKSKSFFECLTDNSIHIRHTMSSSPLHLAFSMNYSSTHTHQTVYASSLQVPALSNTASHPIRTKDQPHPQPRPKTIRYRLSQLCREGQPHLARQLFDEIPQPTTVVWNAIIIGFICNNMPHEAILLYSQMKSKSFTSDSYTYSSILKACAETRTLQIGKAVHCHILRSQLYPSKIVCNSLLNMYATCFYHDVKSVFESIPKRNVISWNILISWYVKTGLFIEAVRHFLKMLKSGLKPTVVSFVNVFPAIARIGHSDLADSVYCLLIKSGDEFSTDMFATSSAISMFSELGSIESARKIFDDSSLRNIEIWNTMISGYVQKNMPLEAIDLFIHLLNTSDDVTIDDVTLISVLTAASQLQRIDLAKQIHAYIIKSVSLLPVIVMNGIIVMYSRCNSIQESLKAFQSMDEKDTVSWNTMISSFIQNGMDNEGLKLVFDMQKEGFLIDDVTITALLSAASNLRNWEIGKQTHGYLIRNGIQYEGIESYLIDMYAKSGLIKVAQNLFERSCLDDRDQATWNTMIAGNSQNGLIKPALEVFKQMIENKVPPNSVTLASILPGCSMIGSLKLAKEVHSFAIRRFLDHNIFVHSALVDMYSKLGIITYAENVFSLSLEKNAVTYTNMILGYGQHGMCEKSLRLFNSMKENGVKPDSVTIVAVLCACSYSGLVDEGLRLFESMEEEYEIVPSVEHYSCVVDMLGRVGRVSEAYDFVQKLGEKGNDLRIWGSLMGSCRTHGEFRLGKAVAQKLVEMGVGNKNAGYHVLLSNMYAEEGNWEFVDKLRKEMFEKGMVKETGFSWIDNGGRVDYFMSTDQNHVHGDEIYEMLDVLDTDMKDVEG</sequence>
<gene>
    <name evidence="1" type="ORF">L2E82_45243</name>
</gene>
<dbReference type="EMBL" id="CM042016">
    <property type="protein sequence ID" value="KAI3700607.1"/>
    <property type="molecule type" value="Genomic_DNA"/>
</dbReference>
<reference evidence="2" key="1">
    <citation type="journal article" date="2022" name="Mol. Ecol. Resour.">
        <title>The genomes of chicory, endive, great burdock and yacon provide insights into Asteraceae palaeo-polyploidization history and plant inulin production.</title>
        <authorList>
            <person name="Fan W."/>
            <person name="Wang S."/>
            <person name="Wang H."/>
            <person name="Wang A."/>
            <person name="Jiang F."/>
            <person name="Liu H."/>
            <person name="Zhao H."/>
            <person name="Xu D."/>
            <person name="Zhang Y."/>
        </authorList>
    </citation>
    <scope>NUCLEOTIDE SEQUENCE [LARGE SCALE GENOMIC DNA]</scope>
    <source>
        <strain evidence="2">cv. Punajuju</strain>
    </source>
</reference>
<dbReference type="Proteomes" id="UP001055811">
    <property type="component" value="Linkage Group LG08"/>
</dbReference>